<dbReference type="PANTHER" id="PTHR37422:SF23">
    <property type="entry name" value="TEICHURONIC ACID BIOSYNTHESIS PROTEIN TUAE"/>
    <property type="match status" value="1"/>
</dbReference>
<comment type="caution">
    <text evidence="3">The sequence shown here is derived from an EMBL/GenBank/DDBJ whole genome shotgun (WGS) entry which is preliminary data.</text>
</comment>
<feature type="transmembrane region" description="Helical" evidence="2">
    <location>
        <begin position="419"/>
        <end position="436"/>
    </location>
</feature>
<evidence type="ECO:0000313" key="3">
    <source>
        <dbReference type="EMBL" id="GBQ33057.1"/>
    </source>
</evidence>
<feature type="transmembrane region" description="Helical" evidence="2">
    <location>
        <begin position="6"/>
        <end position="24"/>
    </location>
</feature>
<feature type="region of interest" description="Disordered" evidence="1">
    <location>
        <begin position="468"/>
        <end position="502"/>
    </location>
</feature>
<evidence type="ECO:0000256" key="1">
    <source>
        <dbReference type="SAM" id="MobiDB-lite"/>
    </source>
</evidence>
<dbReference type="InterPro" id="IPR051533">
    <property type="entry name" value="WaaL-like"/>
</dbReference>
<feature type="transmembrane region" description="Helical" evidence="2">
    <location>
        <begin position="83"/>
        <end position="102"/>
    </location>
</feature>
<organism evidence="3 4">
    <name type="scientific">Gluconacetobacter sacchari DSM 12717</name>
    <dbReference type="NCBI Taxonomy" id="1307940"/>
    <lineage>
        <taxon>Bacteria</taxon>
        <taxon>Pseudomonadati</taxon>
        <taxon>Pseudomonadota</taxon>
        <taxon>Alphaproteobacteria</taxon>
        <taxon>Acetobacterales</taxon>
        <taxon>Acetobacteraceae</taxon>
        <taxon>Gluconacetobacter</taxon>
    </lineage>
</organism>
<keyword evidence="4" id="KW-1185">Reference proteome</keyword>
<evidence type="ECO:0000256" key="2">
    <source>
        <dbReference type="SAM" id="Phobius"/>
    </source>
</evidence>
<feature type="transmembrane region" description="Helical" evidence="2">
    <location>
        <begin position="138"/>
        <end position="155"/>
    </location>
</feature>
<gene>
    <name evidence="3" type="ORF">AA12717_4106</name>
</gene>
<evidence type="ECO:0000313" key="4">
    <source>
        <dbReference type="Proteomes" id="UP001060895"/>
    </source>
</evidence>
<protein>
    <recommendedName>
        <fullName evidence="5">O-antigen ligase like membrane protein</fullName>
    </recommendedName>
</protein>
<feature type="transmembrane region" description="Helical" evidence="2">
    <location>
        <begin position="306"/>
        <end position="324"/>
    </location>
</feature>
<feature type="transmembrane region" description="Helical" evidence="2">
    <location>
        <begin position="59"/>
        <end position="76"/>
    </location>
</feature>
<dbReference type="EMBL" id="BAQP01000525">
    <property type="protein sequence ID" value="GBQ33057.1"/>
    <property type="molecule type" value="Genomic_DNA"/>
</dbReference>
<feature type="transmembrane region" description="Helical" evidence="2">
    <location>
        <begin position="31"/>
        <end position="53"/>
    </location>
</feature>
<sequence length="502" mass="53652">MGESLVGITLFFVVLAPLCLLWLARPERLLQLILVTGIFEAGSAVTLGGLGIAPNTLPAMTLVGYIAMQLLLGARYPGRTRVLALSLPFLLVAGWAIATSWLSPRLFEGRVFVWPQKSTPPFALTALSPGTANLNQDLYLSLNIVIFILVALYATRRGPPGHPFRPVNLLRAYFASILLAFAFAVWQFANRVAHVPFPTDTLYSNPGWSILTEQSIGAIPRINGTFSEPSSLGGYMAAGAFCSGWLILNDFPGLLARVTLVTAILGVLLSTSATGIVSLAAGAAIVIAMGLTIHTRRFLPIIKRRAVQFVLLGAVLVVLITILAPDVITNLGTIFDTVTNKQDSESYDARSSTDLDSLQAAFDTLGFGVGWGNNRSSSLIPGLLAAVGIPGVLGLVWFGWGLASHVRALRRMDRRQEDIQVVNGASAAIVGYLVPACLSGPTITAITFFVLLALLVSGIARAESRQPGKPRLRLFPPAEPRQPAGEDSAQEQPLQHSWVITS</sequence>
<proteinExistence type="predicted"/>
<accession>A0ABQ0PDR1</accession>
<dbReference type="Proteomes" id="UP001060895">
    <property type="component" value="Unassembled WGS sequence"/>
</dbReference>
<keyword evidence="2" id="KW-0812">Transmembrane</keyword>
<dbReference type="PANTHER" id="PTHR37422">
    <property type="entry name" value="TEICHURONIC ACID BIOSYNTHESIS PROTEIN TUAE"/>
    <property type="match status" value="1"/>
</dbReference>
<evidence type="ECO:0008006" key="5">
    <source>
        <dbReference type="Google" id="ProtNLM"/>
    </source>
</evidence>
<keyword evidence="2" id="KW-1133">Transmembrane helix</keyword>
<keyword evidence="2" id="KW-0472">Membrane</keyword>
<feature type="compositionally biased region" description="Polar residues" evidence="1">
    <location>
        <begin position="490"/>
        <end position="502"/>
    </location>
</feature>
<feature type="transmembrane region" description="Helical" evidence="2">
    <location>
        <begin position="442"/>
        <end position="462"/>
    </location>
</feature>
<reference evidence="3" key="1">
    <citation type="submission" date="2013-04" db="EMBL/GenBank/DDBJ databases">
        <title>The genome sequencing project of 58 acetic acid bacteria.</title>
        <authorList>
            <person name="Okamoto-Kainuma A."/>
            <person name="Ishikawa M."/>
            <person name="Umino S."/>
            <person name="Koizumi Y."/>
            <person name="Shiwa Y."/>
            <person name="Yoshikawa H."/>
            <person name="Matsutani M."/>
            <person name="Matsushita K."/>
        </authorList>
    </citation>
    <scope>NUCLEOTIDE SEQUENCE</scope>
    <source>
        <strain evidence="3">DSM 12717</strain>
    </source>
</reference>
<feature type="transmembrane region" description="Helical" evidence="2">
    <location>
        <begin position="276"/>
        <end position="294"/>
    </location>
</feature>
<name>A0ABQ0PDR1_9PROT</name>
<feature type="transmembrane region" description="Helical" evidence="2">
    <location>
        <begin position="167"/>
        <end position="189"/>
    </location>
</feature>
<feature type="transmembrane region" description="Helical" evidence="2">
    <location>
        <begin position="379"/>
        <end position="398"/>
    </location>
</feature>